<dbReference type="PANTHER" id="PTHR13018">
    <property type="entry name" value="PROBABLE MEMBRANE PROTEIN DUF221-RELATED"/>
    <property type="match status" value="1"/>
</dbReference>
<feature type="domain" description="CSC1/OSCA1-like cytosolic" evidence="11">
    <location>
        <begin position="227"/>
        <end position="435"/>
    </location>
</feature>
<keyword evidence="5 8" id="KW-1133">Transmembrane helix</keyword>
<feature type="transmembrane region" description="Helical" evidence="8">
    <location>
        <begin position="450"/>
        <end position="477"/>
    </location>
</feature>
<evidence type="ECO:0000256" key="1">
    <source>
        <dbReference type="ARBA" id="ARBA00004141"/>
    </source>
</evidence>
<evidence type="ECO:0000256" key="4">
    <source>
        <dbReference type="ARBA" id="ARBA00022692"/>
    </source>
</evidence>
<evidence type="ECO:0000256" key="6">
    <source>
        <dbReference type="ARBA" id="ARBA00023136"/>
    </source>
</evidence>
<feature type="transmembrane region" description="Helical" evidence="8">
    <location>
        <begin position="664"/>
        <end position="681"/>
    </location>
</feature>
<organism evidence="12 13">
    <name type="scientific">Remersonia thermophila</name>
    <dbReference type="NCBI Taxonomy" id="72144"/>
    <lineage>
        <taxon>Eukaryota</taxon>
        <taxon>Fungi</taxon>
        <taxon>Dikarya</taxon>
        <taxon>Ascomycota</taxon>
        <taxon>Pezizomycotina</taxon>
        <taxon>Sordariomycetes</taxon>
        <taxon>Sordariomycetidae</taxon>
        <taxon>Sordariales</taxon>
        <taxon>Sordariales incertae sedis</taxon>
        <taxon>Remersonia</taxon>
    </lineage>
</organism>
<feature type="compositionally biased region" description="Low complexity" evidence="7">
    <location>
        <begin position="849"/>
        <end position="873"/>
    </location>
</feature>
<feature type="domain" description="CSC1/OSCA1-like 7TM region" evidence="9">
    <location>
        <begin position="446"/>
        <end position="721"/>
    </location>
</feature>
<keyword evidence="13" id="KW-1185">Reference proteome</keyword>
<evidence type="ECO:0000259" key="9">
    <source>
        <dbReference type="Pfam" id="PF02714"/>
    </source>
</evidence>
<feature type="compositionally biased region" description="Gly residues" evidence="7">
    <location>
        <begin position="305"/>
        <end position="318"/>
    </location>
</feature>
<evidence type="ECO:0000256" key="7">
    <source>
        <dbReference type="SAM" id="MobiDB-lite"/>
    </source>
</evidence>
<accession>A0ABR4DLZ4</accession>
<evidence type="ECO:0000256" key="5">
    <source>
        <dbReference type="ARBA" id="ARBA00022989"/>
    </source>
</evidence>
<reference evidence="12 13" key="1">
    <citation type="journal article" date="2024" name="Commun. Biol.">
        <title>Comparative genomic analysis of thermophilic fungi reveals convergent evolutionary adaptations and gene losses.</title>
        <authorList>
            <person name="Steindorff A.S."/>
            <person name="Aguilar-Pontes M.V."/>
            <person name="Robinson A.J."/>
            <person name="Andreopoulos B."/>
            <person name="LaButti K."/>
            <person name="Kuo A."/>
            <person name="Mondo S."/>
            <person name="Riley R."/>
            <person name="Otillar R."/>
            <person name="Haridas S."/>
            <person name="Lipzen A."/>
            <person name="Grimwood J."/>
            <person name="Schmutz J."/>
            <person name="Clum A."/>
            <person name="Reid I.D."/>
            <person name="Moisan M.C."/>
            <person name="Butler G."/>
            <person name="Nguyen T.T.M."/>
            <person name="Dewar K."/>
            <person name="Conant G."/>
            <person name="Drula E."/>
            <person name="Henrissat B."/>
            <person name="Hansel C."/>
            <person name="Singer S."/>
            <person name="Hutchinson M.I."/>
            <person name="de Vries R.P."/>
            <person name="Natvig D.O."/>
            <person name="Powell A.J."/>
            <person name="Tsang A."/>
            <person name="Grigoriev I.V."/>
        </authorList>
    </citation>
    <scope>NUCLEOTIDE SEQUENCE [LARGE SCALE GENOMIC DNA]</scope>
    <source>
        <strain evidence="12 13">ATCC 22073</strain>
    </source>
</reference>
<evidence type="ECO:0000313" key="12">
    <source>
        <dbReference type="EMBL" id="KAL2271390.1"/>
    </source>
</evidence>
<feature type="compositionally biased region" description="Gly residues" evidence="7">
    <location>
        <begin position="874"/>
        <end position="883"/>
    </location>
</feature>
<evidence type="ECO:0000256" key="8">
    <source>
        <dbReference type="SAM" id="Phobius"/>
    </source>
</evidence>
<evidence type="ECO:0008006" key="14">
    <source>
        <dbReference type="Google" id="ProtNLM"/>
    </source>
</evidence>
<feature type="region of interest" description="Disordered" evidence="7">
    <location>
        <begin position="295"/>
        <end position="340"/>
    </location>
</feature>
<evidence type="ECO:0000259" key="11">
    <source>
        <dbReference type="Pfam" id="PF14703"/>
    </source>
</evidence>
<proteinExistence type="inferred from homology"/>
<feature type="transmembrane region" description="Helical" evidence="8">
    <location>
        <begin position="728"/>
        <end position="748"/>
    </location>
</feature>
<protein>
    <recommendedName>
        <fullName evidence="14">DUF221-domain-containing protein</fullName>
    </recommendedName>
</protein>
<feature type="transmembrane region" description="Helical" evidence="8">
    <location>
        <begin position="637"/>
        <end position="658"/>
    </location>
</feature>
<dbReference type="InterPro" id="IPR032880">
    <property type="entry name" value="CSC1/OSCA1-like_N"/>
</dbReference>
<keyword evidence="3" id="KW-0813">Transport</keyword>
<comment type="similarity">
    <text evidence="2">Belongs to the CSC1 (TC 1.A.17) family.</text>
</comment>
<dbReference type="InterPro" id="IPR027815">
    <property type="entry name" value="CSC1/OSCA1-like_cyt"/>
</dbReference>
<feature type="domain" description="CSC1/OSCA1-like N-terminal transmembrane" evidence="10">
    <location>
        <begin position="32"/>
        <end position="207"/>
    </location>
</feature>
<feature type="compositionally biased region" description="Polar residues" evidence="7">
    <location>
        <begin position="908"/>
        <end position="918"/>
    </location>
</feature>
<comment type="subcellular location">
    <subcellularLocation>
        <location evidence="1">Membrane</location>
        <topology evidence="1">Multi-pass membrane protein</topology>
    </subcellularLocation>
</comment>
<comment type="caution">
    <text evidence="12">The sequence shown here is derived from an EMBL/GenBank/DDBJ whole genome shotgun (WGS) entry which is preliminary data.</text>
</comment>
<dbReference type="Pfam" id="PF02714">
    <property type="entry name" value="RSN1_7TM"/>
    <property type="match status" value="1"/>
</dbReference>
<evidence type="ECO:0000313" key="13">
    <source>
        <dbReference type="Proteomes" id="UP001600064"/>
    </source>
</evidence>
<dbReference type="Pfam" id="PF14703">
    <property type="entry name" value="PHM7_cyt"/>
    <property type="match status" value="1"/>
</dbReference>
<dbReference type="Proteomes" id="UP001600064">
    <property type="component" value="Unassembled WGS sequence"/>
</dbReference>
<evidence type="ECO:0000256" key="2">
    <source>
        <dbReference type="ARBA" id="ARBA00007779"/>
    </source>
</evidence>
<feature type="region of interest" description="Disordered" evidence="7">
    <location>
        <begin position="843"/>
        <end position="930"/>
    </location>
</feature>
<keyword evidence="6 8" id="KW-0472">Membrane</keyword>
<dbReference type="GeneID" id="98129084"/>
<name>A0ABR4DLZ4_9PEZI</name>
<feature type="transmembrane region" description="Helical" evidence="8">
    <location>
        <begin position="32"/>
        <end position="53"/>
    </location>
</feature>
<dbReference type="RefSeq" id="XP_070870114.1">
    <property type="nucleotide sequence ID" value="XM_071014440.1"/>
</dbReference>
<gene>
    <name evidence="12" type="ORF">VTJ83DRAFT_761</name>
</gene>
<keyword evidence="4 8" id="KW-0812">Transmembrane</keyword>
<dbReference type="EMBL" id="JAZGUE010000001">
    <property type="protein sequence ID" value="KAL2271390.1"/>
    <property type="molecule type" value="Genomic_DNA"/>
</dbReference>
<dbReference type="PANTHER" id="PTHR13018:SF5">
    <property type="entry name" value="RE44586P"/>
    <property type="match status" value="1"/>
</dbReference>
<sequence length="930" mass="104655">MDMLRHPNNPSLDPDPDACLGDKFVGPNTKDFGVQLVISLSLGLSAFLTFCFLRPRWKSLYAARRRHCDPFLGLPALPDSFFGWMPVLYRITEQQVLSSAGLDGYVFLAFFKMSMRLLAIMFFFAVAVLKPIHDHFVERPPPNNGTASFLFPNHFTYHGEDNDPRDPKTPGDDDDDISFNKNMGYLWSYLIFTYLFTALTLYMMNKETLKVIRVRQSYLGTQSTITDRTFRLSGIPRELRSEEAIKDLVQKLEIGKVESVTLCRDWRLLDKLIKERKKVLGRLEEAWSQYLADKPTARTASSPPGGSGGDGLINGAGSGEQDAADEEAGESDRLIRSGAAELRPRRRPQTRFWYGFLRLQSRKTDAIDYYSEKLRRLDDQILAARRRTYEPTDLAFVTMDSIAACQMAIQALIDPHPGRLLTKPAPAPSDIVWENTYASSFSRRFRSWSVTIFVTALSIVWLVPLGFIAGLLSICTIDKFLPNFGDWLKEHDIWRSLFQTGLPTAAVSLLNVAVPYLYDWLSYKQGALSRGDIVLSAISKNFLFTFFNIFLILTVFGAVTSILDVLRNSLRDTTYIAYTLARQLERFSAFYTNFIMLQGLGLFPFRLLQFGAVAQYPFQRLLARTPRERAQVAQPNMFYYGFYLPTAMLVFILCLAYSVIPGGFLVLGLGLAYFSLGYFTYKYQLLYAMDQPQHATGGAWRMVCYRIVLGLAVFHLTMSGYLALRKAWIISGLITPLFIGTLAYAWVFRRRVEPLTHFIALRSIDPKESARRRRPRIASNEDEISESAILDGDEDVRGALQRRDTGGIFRRGSTVDEDREKGARFVNPSLVVPLEQPWIYEEAPPPLIPSSQGSDDSSSDLLIPGGTGIANSGGIPGGFGFGSSPGYASSPDALGRHHHRRRRDLSTGPASSDNSESEVSLGDTHVWRDA</sequence>
<feature type="transmembrane region" description="Helical" evidence="8">
    <location>
        <begin position="186"/>
        <end position="205"/>
    </location>
</feature>
<feature type="transmembrane region" description="Helical" evidence="8">
    <location>
        <begin position="542"/>
        <end position="563"/>
    </location>
</feature>
<feature type="transmembrane region" description="Helical" evidence="8">
    <location>
        <begin position="594"/>
        <end position="616"/>
    </location>
</feature>
<dbReference type="InterPro" id="IPR045122">
    <property type="entry name" value="Csc1-like"/>
</dbReference>
<dbReference type="InterPro" id="IPR003864">
    <property type="entry name" value="CSC1/OSCA1-like_7TM"/>
</dbReference>
<evidence type="ECO:0000256" key="3">
    <source>
        <dbReference type="ARBA" id="ARBA00022448"/>
    </source>
</evidence>
<evidence type="ECO:0000259" key="10">
    <source>
        <dbReference type="Pfam" id="PF13967"/>
    </source>
</evidence>
<dbReference type="Pfam" id="PF13967">
    <property type="entry name" value="RSN1_TM"/>
    <property type="match status" value="1"/>
</dbReference>
<feature type="transmembrane region" description="Helical" evidence="8">
    <location>
        <begin position="702"/>
        <end position="722"/>
    </location>
</feature>